<dbReference type="AlphaFoldDB" id="A0A0H3BI93"/>
<proteinExistence type="predicted"/>
<protein>
    <submittedName>
        <fullName evidence="2">Uncharacterized protein</fullName>
    </submittedName>
</protein>
<dbReference type="KEGG" id="tpp:TPASS_0132"/>
<dbReference type="EMBL" id="CP000805">
    <property type="protein sequence ID" value="ACD70559.1"/>
    <property type="molecule type" value="Genomic_DNA"/>
</dbReference>
<organism evidence="2 3">
    <name type="scientific">Treponema pallidum subsp. pallidum (strain SS14)</name>
    <dbReference type="NCBI Taxonomy" id="455434"/>
    <lineage>
        <taxon>Bacteria</taxon>
        <taxon>Pseudomonadati</taxon>
        <taxon>Spirochaetota</taxon>
        <taxon>Spirochaetia</taxon>
        <taxon>Spirochaetales</taxon>
        <taxon>Treponemataceae</taxon>
        <taxon>Treponema</taxon>
    </lineage>
</organism>
<dbReference type="Proteomes" id="UP000001202">
    <property type="component" value="Chromosome"/>
</dbReference>
<evidence type="ECO:0000313" key="2">
    <source>
        <dbReference type="EMBL" id="ACD70559.1"/>
    </source>
</evidence>
<name>A0A0H3BI93_TREPS</name>
<evidence type="ECO:0000313" key="3">
    <source>
        <dbReference type="Proteomes" id="UP000001202"/>
    </source>
</evidence>
<evidence type="ECO:0000256" key="1">
    <source>
        <dbReference type="SAM" id="MobiDB-lite"/>
    </source>
</evidence>
<accession>A0A0H3BI93</accession>
<feature type="region of interest" description="Disordered" evidence="1">
    <location>
        <begin position="1"/>
        <end position="25"/>
    </location>
</feature>
<reference evidence="2 3" key="1">
    <citation type="journal article" date="2008" name="BMC Microbiol.">
        <title>Complete genome sequence of Treponema pallidum ssp. pallidum strain SS14 determined with oligonucleotide arrays.</title>
        <authorList>
            <person name="Matejkova P."/>
            <person name="Strouhal M."/>
            <person name="Smajs D."/>
            <person name="Norris S.J."/>
            <person name="Palzkill T."/>
            <person name="Petrosino J.F."/>
            <person name="Sodergren E."/>
            <person name="Norton J.E."/>
            <person name="Singh J."/>
            <person name="Richmond T.A."/>
            <person name="Molla M.N."/>
            <person name="Albert T.J."/>
            <person name="Weinstock G.M."/>
        </authorList>
    </citation>
    <scope>NUCLEOTIDE SEQUENCE [LARGE SCALE GENOMIC DNA]</scope>
    <source>
        <strain evidence="2 3">SS14</strain>
    </source>
</reference>
<sequence length="25" mass="2904">MEPRMSGSNPTLPLLPRVRRGRRRA</sequence>
<gene>
    <name evidence="2" type="ordered locus">TPASS_0132</name>
</gene>